<feature type="domain" description="Calcineurin-like phosphoesterase" evidence="1">
    <location>
        <begin position="38"/>
        <end position="231"/>
    </location>
</feature>
<name>M2U597_9SPHN</name>
<comment type="caution">
    <text evidence="2">The sequence shown here is derived from an EMBL/GenBank/DDBJ whole genome shotgun (WGS) entry which is preliminary data.</text>
</comment>
<dbReference type="Pfam" id="PF00149">
    <property type="entry name" value="Metallophos"/>
    <property type="match status" value="1"/>
</dbReference>
<sequence length="267" mass="29973">MSSRAVPLPLMAARAYLPDMRFASHKTLQRPALPAGERIYAVGDIHGRRDLLDKLLKRIDKDLNAWKGKSRIVFLGDYIDRGPDSAAVLDRLVEGPGPADAWICLKGNHDHFAHYMLTTENWQQHHLDTWLANGGDEAMRSWGIPSRIVRSDPDAAVAALKECVPAEHGEFLARLRLSYRAGDYMFVHAGIRPGIPLEQQDERDLLWIRSDFLNHRHDFGAHVVHGHTITRTVDARPNRTGIDTGAYASERLTALVLEGAERRVLST</sequence>
<keyword evidence="3" id="KW-1185">Reference proteome</keyword>
<accession>M2U597</accession>
<dbReference type="GO" id="GO:0110154">
    <property type="term" value="P:RNA decapping"/>
    <property type="evidence" value="ECO:0007669"/>
    <property type="project" value="TreeGrafter"/>
</dbReference>
<dbReference type="RefSeq" id="WP_008600692.1">
    <property type="nucleotide sequence ID" value="NZ_AMRV01000003.1"/>
</dbReference>
<dbReference type="InterPro" id="IPR004843">
    <property type="entry name" value="Calcineurin-like_PHP"/>
</dbReference>
<dbReference type="PANTHER" id="PTHR42850:SF4">
    <property type="entry name" value="ZINC-DEPENDENT ENDOPOLYPHOSPHATASE"/>
    <property type="match status" value="1"/>
</dbReference>
<dbReference type="InterPro" id="IPR029052">
    <property type="entry name" value="Metallo-depent_PP-like"/>
</dbReference>
<dbReference type="SUPFAM" id="SSF56300">
    <property type="entry name" value="Metallo-dependent phosphatases"/>
    <property type="match status" value="1"/>
</dbReference>
<dbReference type="GO" id="GO:0008803">
    <property type="term" value="F:bis(5'-nucleosyl)-tetraphosphatase (symmetrical) activity"/>
    <property type="evidence" value="ECO:0007669"/>
    <property type="project" value="TreeGrafter"/>
</dbReference>
<dbReference type="Proteomes" id="UP000011717">
    <property type="component" value="Unassembled WGS sequence"/>
</dbReference>
<dbReference type="GO" id="GO:0016791">
    <property type="term" value="F:phosphatase activity"/>
    <property type="evidence" value="ECO:0007669"/>
    <property type="project" value="TreeGrafter"/>
</dbReference>
<dbReference type="PANTHER" id="PTHR42850">
    <property type="entry name" value="METALLOPHOSPHOESTERASE"/>
    <property type="match status" value="1"/>
</dbReference>
<organism evidence="2 3">
    <name type="scientific">Pacificimonas flava</name>
    <dbReference type="NCBI Taxonomy" id="1234595"/>
    <lineage>
        <taxon>Bacteria</taxon>
        <taxon>Pseudomonadati</taxon>
        <taxon>Pseudomonadota</taxon>
        <taxon>Alphaproteobacteria</taxon>
        <taxon>Sphingomonadales</taxon>
        <taxon>Sphingosinicellaceae</taxon>
        <taxon>Pacificimonas</taxon>
    </lineage>
</organism>
<dbReference type="Gene3D" id="3.60.21.10">
    <property type="match status" value="1"/>
</dbReference>
<proteinExistence type="predicted"/>
<dbReference type="CDD" id="cd00144">
    <property type="entry name" value="MPP_PPP_family"/>
    <property type="match status" value="1"/>
</dbReference>
<dbReference type="AlphaFoldDB" id="M2U597"/>
<dbReference type="GO" id="GO:0005737">
    <property type="term" value="C:cytoplasm"/>
    <property type="evidence" value="ECO:0007669"/>
    <property type="project" value="TreeGrafter"/>
</dbReference>
<dbReference type="PATRIC" id="fig|1234595.3.peg.1075"/>
<gene>
    <name evidence="2" type="ORF">C725_1074</name>
</gene>
<reference evidence="2 3" key="1">
    <citation type="journal article" date="2013" name="Genome Announc.">
        <title>Draft Genome Sequence of Strain JLT2015T, Belonging to the Family Sphingomonadaceae of the Alphaproteobacteria.</title>
        <authorList>
            <person name="Tang K."/>
            <person name="Liu K."/>
            <person name="Li S."/>
            <person name="Jiao N."/>
        </authorList>
    </citation>
    <scope>NUCLEOTIDE SEQUENCE [LARGE SCALE GENOMIC DNA]</scope>
    <source>
        <strain evidence="2 3">JLT2015</strain>
    </source>
</reference>
<evidence type="ECO:0000313" key="3">
    <source>
        <dbReference type="Proteomes" id="UP000011717"/>
    </source>
</evidence>
<protein>
    <submittedName>
        <fullName evidence="2">Metallophosphoesterase</fullName>
    </submittedName>
</protein>
<evidence type="ECO:0000313" key="2">
    <source>
        <dbReference type="EMBL" id="EMD83173.1"/>
    </source>
</evidence>
<evidence type="ECO:0000259" key="1">
    <source>
        <dbReference type="Pfam" id="PF00149"/>
    </source>
</evidence>
<dbReference type="InterPro" id="IPR050126">
    <property type="entry name" value="Ap4A_hydrolase"/>
</dbReference>
<dbReference type="EMBL" id="AMRV01000003">
    <property type="protein sequence ID" value="EMD83173.1"/>
    <property type="molecule type" value="Genomic_DNA"/>
</dbReference>